<organism evidence="6">
    <name type="scientific">Musca domestica</name>
    <name type="common">House fly</name>
    <dbReference type="NCBI Taxonomy" id="7370"/>
    <lineage>
        <taxon>Eukaryota</taxon>
        <taxon>Metazoa</taxon>
        <taxon>Ecdysozoa</taxon>
        <taxon>Arthropoda</taxon>
        <taxon>Hexapoda</taxon>
        <taxon>Insecta</taxon>
        <taxon>Pterygota</taxon>
        <taxon>Neoptera</taxon>
        <taxon>Endopterygota</taxon>
        <taxon>Diptera</taxon>
        <taxon>Brachycera</taxon>
        <taxon>Muscomorpha</taxon>
        <taxon>Muscoidea</taxon>
        <taxon>Muscidae</taxon>
        <taxon>Musca</taxon>
    </lineage>
</organism>
<dbReference type="VEuPathDB" id="VectorBase:MDOA007100"/>
<dbReference type="EnsemblMetazoa" id="MDOA007100-RB">
    <property type="protein sequence ID" value="MDOA007100-PB"/>
    <property type="gene ID" value="MDOA007100"/>
</dbReference>
<dbReference type="EC" id="4.3.2.9" evidence="1"/>
<keyword evidence="7" id="KW-1185">Reference proteome</keyword>
<dbReference type="SUPFAM" id="SSF110857">
    <property type="entry name" value="Gamma-glutamyl cyclotransferase-like"/>
    <property type="match status" value="1"/>
</dbReference>
<dbReference type="RefSeq" id="XP_005184301.1">
    <property type="nucleotide sequence ID" value="XM_005184244.3"/>
</dbReference>
<dbReference type="AlphaFoldDB" id="A0A1I8MPG4"/>
<feature type="binding site" evidence="4">
    <location>
        <begin position="23"/>
        <end position="28"/>
    </location>
    <ligand>
        <name>substrate</name>
    </ligand>
</feature>
<evidence type="ECO:0000256" key="3">
    <source>
        <dbReference type="PIRSR" id="PIRSR617939-1"/>
    </source>
</evidence>
<evidence type="ECO:0000256" key="2">
    <source>
        <dbReference type="ARBA" id="ARBA00023239"/>
    </source>
</evidence>
<dbReference type="InterPro" id="IPR036568">
    <property type="entry name" value="GGCT-like_sf"/>
</dbReference>
<dbReference type="GeneID" id="101889069"/>
<dbReference type="PANTHER" id="PTHR12935">
    <property type="entry name" value="GAMMA-GLUTAMYLCYCLOTRANSFERASE"/>
    <property type="match status" value="1"/>
</dbReference>
<accession>A0A1I8MPG4</accession>
<evidence type="ECO:0000256" key="5">
    <source>
        <dbReference type="SAM" id="SignalP"/>
    </source>
</evidence>
<reference evidence="6" key="1">
    <citation type="submission" date="2020-05" db="UniProtKB">
        <authorList>
            <consortium name="EnsemblMetazoa"/>
        </authorList>
    </citation>
    <scope>IDENTIFICATION</scope>
    <source>
        <strain evidence="6">Aabys</strain>
    </source>
</reference>
<evidence type="ECO:0000256" key="4">
    <source>
        <dbReference type="PIRSR" id="PIRSR617939-2"/>
    </source>
</evidence>
<dbReference type="CDD" id="cd06661">
    <property type="entry name" value="GGCT_like"/>
    <property type="match status" value="1"/>
</dbReference>
<dbReference type="InterPro" id="IPR017939">
    <property type="entry name" value="G-Glutamylcylcotransferase"/>
</dbReference>
<reference evidence="8" key="2">
    <citation type="submission" date="2025-04" db="UniProtKB">
        <authorList>
            <consortium name="RefSeq"/>
        </authorList>
    </citation>
    <scope>IDENTIFICATION</scope>
    <source>
        <strain evidence="8">Aabys</strain>
    </source>
</reference>
<dbReference type="VEuPathDB" id="VectorBase:MDOMA2_007778"/>
<protein>
    <recommendedName>
        <fullName evidence="1">gamma-glutamylcyclotransferase</fullName>
        <ecNumber evidence="1">4.3.2.9</ecNumber>
    </recommendedName>
</protein>
<keyword evidence="2" id="KW-0456">Lyase</keyword>
<dbReference type="Gene3D" id="3.10.490.10">
    <property type="entry name" value="Gamma-glutamyl cyclotransferase-like"/>
    <property type="match status" value="1"/>
</dbReference>
<dbReference type="OrthoDB" id="2924818at2759"/>
<dbReference type="eggNOG" id="KOG4059">
    <property type="taxonomic scope" value="Eukaryota"/>
</dbReference>
<feature type="chain" id="PRO_5044560716" description="gamma-glutamylcyclotransferase" evidence="5">
    <location>
        <begin position="19"/>
        <end position="207"/>
    </location>
</feature>
<feature type="binding site" evidence="4">
    <location>
        <position position="154"/>
    </location>
    <ligand>
        <name>substrate</name>
    </ligand>
</feature>
<dbReference type="Proteomes" id="UP001652621">
    <property type="component" value="Unplaced"/>
</dbReference>
<dbReference type="KEGG" id="mde:101889069"/>
<dbReference type="InterPro" id="IPR013024">
    <property type="entry name" value="GGCT-like"/>
</dbReference>
<evidence type="ECO:0000313" key="6">
    <source>
        <dbReference type="EnsemblMetazoa" id="MDOA007100-PB"/>
    </source>
</evidence>
<feature type="active site" description="Proton acceptor" evidence="3">
    <location>
        <position position="98"/>
    </location>
</feature>
<dbReference type="GO" id="GO:0003839">
    <property type="term" value="F:gamma-glutamylcyclotransferase activity"/>
    <property type="evidence" value="ECO:0007669"/>
    <property type="project" value="UniProtKB-EC"/>
</dbReference>
<evidence type="ECO:0000313" key="7">
    <source>
        <dbReference type="Proteomes" id="UP001652621"/>
    </source>
</evidence>
<dbReference type="Pfam" id="PF13772">
    <property type="entry name" value="AIG2_2"/>
    <property type="match status" value="1"/>
</dbReference>
<gene>
    <name evidence="6" type="primary">101889069</name>
    <name evidence="8" type="synonym">LOC101889069</name>
</gene>
<sequence>MNFLLYVILVQTSISAMAAKFYYFGFGSNMLSKRLHLQNPTAVRIGPGKLENFRLDFNLFTDRWYGACATIVANKGEHVWGAIWELDESDKEHLDNQEGVHQGIYTPITVSVYCPPLDTMVECRAYQLVEQPDTNLHSLSTNEIPQDRLASSTYLKSLVKGAIESEIPFEYVDWLMHIPHNGNTAERFEFELELDGIELYNLVEEKM</sequence>
<keyword evidence="5" id="KW-0732">Signal</keyword>
<dbReference type="STRING" id="7370.A0A1I8MPG4"/>
<proteinExistence type="predicted"/>
<name>A0A1I8MPG4_MUSDO</name>
<evidence type="ECO:0000313" key="8">
    <source>
        <dbReference type="RefSeq" id="XP_005184301.1"/>
    </source>
</evidence>
<dbReference type="PANTHER" id="PTHR12935:SF0">
    <property type="entry name" value="GAMMA-GLUTAMYLCYCLOTRANSFERASE"/>
    <property type="match status" value="1"/>
</dbReference>
<feature type="signal peptide" evidence="5">
    <location>
        <begin position="1"/>
        <end position="18"/>
    </location>
</feature>
<evidence type="ECO:0000256" key="1">
    <source>
        <dbReference type="ARBA" id="ARBA00012346"/>
    </source>
</evidence>